<dbReference type="Pfam" id="PF13893">
    <property type="entry name" value="RRM_5"/>
    <property type="match status" value="1"/>
</dbReference>
<keyword evidence="2 3" id="KW-0694">RNA-binding</keyword>
<evidence type="ECO:0000256" key="1">
    <source>
        <dbReference type="ARBA" id="ARBA00022737"/>
    </source>
</evidence>
<dbReference type="Gene3D" id="3.30.70.330">
    <property type="match status" value="2"/>
</dbReference>
<feature type="non-terminal residue" evidence="5">
    <location>
        <position position="363"/>
    </location>
</feature>
<evidence type="ECO:0000259" key="4">
    <source>
        <dbReference type="PROSITE" id="PS50102"/>
    </source>
</evidence>
<evidence type="ECO:0000313" key="5">
    <source>
        <dbReference type="EMBL" id="RTG90911.1"/>
    </source>
</evidence>
<dbReference type="AlphaFoldDB" id="A0A430QT85"/>
<evidence type="ECO:0000256" key="2">
    <source>
        <dbReference type="ARBA" id="ARBA00022884"/>
    </source>
</evidence>
<protein>
    <submittedName>
        <fullName evidence="5">Heterogeneous nuclear ribonucleoprotein L</fullName>
    </submittedName>
</protein>
<dbReference type="SUPFAM" id="SSF54928">
    <property type="entry name" value="RNA-binding domain, RBD"/>
    <property type="match status" value="1"/>
</dbReference>
<dbReference type="SMART" id="SM00360">
    <property type="entry name" value="RRM"/>
    <property type="match status" value="2"/>
</dbReference>
<keyword evidence="6" id="KW-1185">Reference proteome</keyword>
<dbReference type="InterPro" id="IPR021790">
    <property type="entry name" value="PTBP1-like_RRM2"/>
</dbReference>
<dbReference type="GO" id="GO:0003723">
    <property type="term" value="F:RNA binding"/>
    <property type="evidence" value="ECO:0007669"/>
    <property type="project" value="UniProtKB-UniRule"/>
</dbReference>
<name>A0A430QT85_SCHBO</name>
<evidence type="ECO:0000313" key="6">
    <source>
        <dbReference type="Proteomes" id="UP000290809"/>
    </source>
</evidence>
<comment type="caution">
    <text evidence="5">The sequence shown here is derived from an EMBL/GenBank/DDBJ whole genome shotgun (WGS) entry which is preliminary data.</text>
</comment>
<feature type="domain" description="RRM" evidence="4">
    <location>
        <begin position="126"/>
        <end position="201"/>
    </location>
</feature>
<reference evidence="5 6" key="1">
    <citation type="journal article" date="2019" name="PLoS Pathog.">
        <title>Genome sequence of the bovine parasite Schistosoma bovis Tanzania.</title>
        <authorList>
            <person name="Oey H."/>
            <person name="Zakrzewski M."/>
            <person name="Gobert G."/>
            <person name="Gravermann K."/>
            <person name="Stoye J."/>
            <person name="Jones M."/>
            <person name="Mcmanus D."/>
            <person name="Krause L."/>
        </authorList>
    </citation>
    <scope>NUCLEOTIDE SEQUENCE [LARGE SCALE GENOMIC DNA]</scope>
    <source>
        <strain evidence="5 6">TAN1997</strain>
    </source>
</reference>
<feature type="domain" description="RRM" evidence="4">
    <location>
        <begin position="28"/>
        <end position="102"/>
    </location>
</feature>
<dbReference type="InterPro" id="IPR012677">
    <property type="entry name" value="Nucleotide-bd_a/b_plait_sf"/>
</dbReference>
<dbReference type="STRING" id="6184.A0A430QT85"/>
<dbReference type="CDD" id="cd12694">
    <property type="entry name" value="RRM2_hnRNPL_like"/>
    <property type="match status" value="1"/>
</dbReference>
<dbReference type="EMBL" id="QMKO01000997">
    <property type="protein sequence ID" value="RTG90911.1"/>
    <property type="molecule type" value="Genomic_DNA"/>
</dbReference>
<dbReference type="Proteomes" id="UP000290809">
    <property type="component" value="Unassembled WGS sequence"/>
</dbReference>
<dbReference type="PROSITE" id="PS50102">
    <property type="entry name" value="RRM"/>
    <property type="match status" value="2"/>
</dbReference>
<dbReference type="Pfam" id="PF11835">
    <property type="entry name" value="RRM_8"/>
    <property type="match status" value="1"/>
</dbReference>
<accession>A0A430QT85</accession>
<dbReference type="InterPro" id="IPR000504">
    <property type="entry name" value="RRM_dom"/>
</dbReference>
<keyword evidence="1" id="KW-0677">Repeat</keyword>
<keyword evidence="5" id="KW-0687">Ribonucleoprotein</keyword>
<sequence length="363" mass="41235">MRGFQTRHLMANRKRNRPEDWEDLEPSPVIHIRELPEHTLELDLIRVFEQFGSIRDIAMIPHKGQALIEFDDINSAERAVARCSENAVMFANHRLKVNYSTSKRVVHRPLENDNQHSELPPESRVLMLTVYNAQYPITVDVIHQITAKHGRVLRIVILRKTRIQAMVEFKNTEEARTAKRHLNGADIYSGCCTLKVEFARPTRLTVTRNDQDSWDFENPLLLSTSLNEADGRGDISLLGRFERSRARHESSRSVNGGNFGYHDGFIKQNAVGLSVPPASFLDQLALNYHVSRRGLDGLNGQPYARAATAVIMVYNMDMDHMNCDRELIEGVYVGNRLNYGVYEVPQVGDLDVIGSSGSDLRNT</sequence>
<proteinExistence type="predicted"/>
<dbReference type="InterPro" id="IPR035979">
    <property type="entry name" value="RBD_domain_sf"/>
</dbReference>
<organism evidence="5 6">
    <name type="scientific">Schistosoma bovis</name>
    <name type="common">Blood fluke</name>
    <dbReference type="NCBI Taxonomy" id="6184"/>
    <lineage>
        <taxon>Eukaryota</taxon>
        <taxon>Metazoa</taxon>
        <taxon>Spiralia</taxon>
        <taxon>Lophotrochozoa</taxon>
        <taxon>Platyhelminthes</taxon>
        <taxon>Trematoda</taxon>
        <taxon>Digenea</taxon>
        <taxon>Strigeidida</taxon>
        <taxon>Schistosomatoidea</taxon>
        <taxon>Schistosomatidae</taxon>
        <taxon>Schistosoma</taxon>
    </lineage>
</organism>
<dbReference type="GO" id="GO:1990904">
    <property type="term" value="C:ribonucleoprotein complex"/>
    <property type="evidence" value="ECO:0007669"/>
    <property type="project" value="UniProtKB-KW"/>
</dbReference>
<dbReference type="PANTHER" id="PTHR15592">
    <property type="entry name" value="MATRIN 3/NUCLEAR PROTEIN 220-RELATED"/>
    <property type="match status" value="1"/>
</dbReference>
<dbReference type="Pfam" id="PF00076">
    <property type="entry name" value="RRM_1"/>
    <property type="match status" value="1"/>
</dbReference>
<evidence type="ECO:0000256" key="3">
    <source>
        <dbReference type="PROSITE-ProRule" id="PRU00176"/>
    </source>
</evidence>
<gene>
    <name evidence="5" type="ORF">DC041_0010808</name>
</gene>